<feature type="chain" id="PRO_5014075384" description="Immunoglobulin V-set domain-containing protein" evidence="12">
    <location>
        <begin position="27"/>
        <end position="246"/>
    </location>
</feature>
<feature type="signal peptide" evidence="12">
    <location>
        <begin position="1"/>
        <end position="26"/>
    </location>
</feature>
<evidence type="ECO:0000256" key="1">
    <source>
        <dbReference type="ARBA" id="ARBA00004251"/>
    </source>
</evidence>
<evidence type="ECO:0000256" key="7">
    <source>
        <dbReference type="ARBA" id="ARBA00023157"/>
    </source>
</evidence>
<keyword evidence="7" id="KW-1015">Disulfide bond</keyword>
<protein>
    <recommendedName>
        <fullName evidence="13">Immunoglobulin V-set domain-containing protein</fullName>
    </recommendedName>
</protein>
<sequence>MEEPRVQGWLLQGLLVLLLCVSGLHAEDLGEECRCLVEGRNFTEFYHYNQRYKYHSKAWQRVESQGPPTTLVETETQNDDMNRAQVGRFLLEDSPSTGFITITMMQLQRQDVGLYQCVILHDPPVRLSYRIRLVLCSESSGPQASDPTCQGLATDPALPAATRPTSRSAGLHIFRTTKRLSTTSAVTQPLSKPTTASLDPGVNFTNVTGVIRVPFFSIHILVVFGLLHKSLVFIALFVVTQQSFGR</sequence>
<dbReference type="GO" id="GO:0030593">
    <property type="term" value="P:neutrophil chemotaxis"/>
    <property type="evidence" value="ECO:0007669"/>
    <property type="project" value="TreeGrafter"/>
</dbReference>
<dbReference type="STRING" id="10141.ENSCPOP00000021681"/>
<dbReference type="PANTHER" id="PTHR19357">
    <property type="entry name" value="TRIGGERING RECEPTOR EXPRESSED ON MYELOID CELLS 1"/>
    <property type="match status" value="1"/>
</dbReference>
<evidence type="ECO:0000256" key="3">
    <source>
        <dbReference type="ARBA" id="ARBA00022692"/>
    </source>
</evidence>
<evidence type="ECO:0000256" key="6">
    <source>
        <dbReference type="ARBA" id="ARBA00023136"/>
    </source>
</evidence>
<dbReference type="Ensembl" id="ENSCPOT00000030925.1">
    <property type="protein sequence ID" value="ENSCPOP00000030338.1"/>
    <property type="gene ID" value="ENSCPOG00000032015.1"/>
</dbReference>
<feature type="domain" description="Immunoglobulin V-set" evidence="13">
    <location>
        <begin position="50"/>
        <end position="133"/>
    </location>
</feature>
<comment type="subcellular location">
    <subcellularLocation>
        <location evidence="1">Cell membrane</location>
        <topology evidence="1">Single-pass type I membrane protein</topology>
    </subcellularLocation>
</comment>
<keyword evidence="9" id="KW-0325">Glycoprotein</keyword>
<keyword evidence="10" id="KW-0393">Immunoglobulin domain</keyword>
<dbReference type="InterPro" id="IPR036179">
    <property type="entry name" value="Ig-like_dom_sf"/>
</dbReference>
<dbReference type="InterPro" id="IPR013106">
    <property type="entry name" value="Ig_V-set"/>
</dbReference>
<evidence type="ECO:0000313" key="15">
    <source>
        <dbReference type="Proteomes" id="UP000005447"/>
    </source>
</evidence>
<accession>A0A286XYD6</accession>
<dbReference type="Pfam" id="PF07686">
    <property type="entry name" value="V-set"/>
    <property type="match status" value="1"/>
</dbReference>
<dbReference type="KEGG" id="cpoc:101787849"/>
<reference evidence="14" key="2">
    <citation type="submission" date="2025-05" db="UniProtKB">
        <authorList>
            <consortium name="Ensembl"/>
        </authorList>
    </citation>
    <scope>IDENTIFICATION</scope>
    <source>
        <strain evidence="14">2N</strain>
    </source>
</reference>
<dbReference type="GeneTree" id="ENSGT00470000042299"/>
<dbReference type="Gene3D" id="2.60.40.10">
    <property type="entry name" value="Immunoglobulins"/>
    <property type="match status" value="1"/>
</dbReference>
<dbReference type="GO" id="GO:0005886">
    <property type="term" value="C:plasma membrane"/>
    <property type="evidence" value="ECO:0007669"/>
    <property type="project" value="UniProtKB-SubCell"/>
</dbReference>
<dbReference type="EMBL" id="AAKN02021421">
    <property type="status" value="NOT_ANNOTATED_CDS"/>
    <property type="molecule type" value="Genomic_DNA"/>
</dbReference>
<name>A0A286XYD6_CAVPO</name>
<dbReference type="RefSeq" id="XP_013012510.1">
    <property type="nucleotide sequence ID" value="XM_013157056.3"/>
</dbReference>
<evidence type="ECO:0000256" key="8">
    <source>
        <dbReference type="ARBA" id="ARBA00023170"/>
    </source>
</evidence>
<proteinExistence type="predicted"/>
<reference evidence="15" key="1">
    <citation type="journal article" date="2011" name="Nature">
        <title>A high-resolution map of human evolutionary constraint using 29 mammals.</title>
        <authorList>
            <person name="Lindblad-Toh K."/>
            <person name="Garber M."/>
            <person name="Zuk O."/>
            <person name="Lin M.F."/>
            <person name="Parker B.J."/>
            <person name="Washietl S."/>
            <person name="Kheradpour P."/>
            <person name="Ernst J."/>
            <person name="Jordan G."/>
            <person name="Mauceli E."/>
            <person name="Ward L.D."/>
            <person name="Lowe C.B."/>
            <person name="Holloway A.K."/>
            <person name="Clamp M."/>
            <person name="Gnerre S."/>
            <person name="Alfoldi J."/>
            <person name="Beal K."/>
            <person name="Chang J."/>
            <person name="Clawson H."/>
            <person name="Cuff J."/>
            <person name="Di Palma F."/>
            <person name="Fitzgerald S."/>
            <person name="Flicek P."/>
            <person name="Guttman M."/>
            <person name="Hubisz M.J."/>
            <person name="Jaffe D.B."/>
            <person name="Jungreis I."/>
            <person name="Kent W.J."/>
            <person name="Kostka D."/>
            <person name="Lara M."/>
            <person name="Martins A.L."/>
            <person name="Massingham T."/>
            <person name="Moltke I."/>
            <person name="Raney B.J."/>
            <person name="Rasmussen M.D."/>
            <person name="Robinson J."/>
            <person name="Stark A."/>
            <person name="Vilella A.J."/>
            <person name="Wen J."/>
            <person name="Xie X."/>
            <person name="Zody M.C."/>
            <person name="Baldwin J."/>
            <person name="Bloom T."/>
            <person name="Chin C.W."/>
            <person name="Heiman D."/>
            <person name="Nicol R."/>
            <person name="Nusbaum C."/>
            <person name="Young S."/>
            <person name="Wilkinson J."/>
            <person name="Worley K.C."/>
            <person name="Kovar C.L."/>
            <person name="Muzny D.M."/>
            <person name="Gibbs R.A."/>
            <person name="Cree A."/>
            <person name="Dihn H.H."/>
            <person name="Fowler G."/>
            <person name="Jhangiani S."/>
            <person name="Joshi V."/>
            <person name="Lee S."/>
            <person name="Lewis L.R."/>
            <person name="Nazareth L.V."/>
            <person name="Okwuonu G."/>
            <person name="Santibanez J."/>
            <person name="Warren W.C."/>
            <person name="Mardis E.R."/>
            <person name="Weinstock G.M."/>
            <person name="Wilson R.K."/>
            <person name="Delehaunty K."/>
            <person name="Dooling D."/>
            <person name="Fronik C."/>
            <person name="Fulton L."/>
            <person name="Fulton B."/>
            <person name="Graves T."/>
            <person name="Minx P."/>
            <person name="Sodergren E."/>
            <person name="Birney E."/>
            <person name="Margulies E.H."/>
            <person name="Herrero J."/>
            <person name="Green E.D."/>
            <person name="Haussler D."/>
            <person name="Siepel A."/>
            <person name="Goldman N."/>
            <person name="Pollard K.S."/>
            <person name="Pedersen J.S."/>
            <person name="Lander E.S."/>
            <person name="Kellis M."/>
        </authorList>
    </citation>
    <scope>NUCLEOTIDE SEQUENCE [LARGE SCALE GENOMIC DNA]</scope>
    <source>
        <strain evidence="15">2N</strain>
    </source>
</reference>
<keyword evidence="8" id="KW-0675">Receptor</keyword>
<evidence type="ECO:0000256" key="4">
    <source>
        <dbReference type="ARBA" id="ARBA00022729"/>
    </source>
</evidence>
<dbReference type="SUPFAM" id="SSF48726">
    <property type="entry name" value="Immunoglobulin"/>
    <property type="match status" value="1"/>
</dbReference>
<evidence type="ECO:0000256" key="2">
    <source>
        <dbReference type="ARBA" id="ARBA00022475"/>
    </source>
</evidence>
<keyword evidence="5 11" id="KW-1133">Transmembrane helix</keyword>
<dbReference type="VEuPathDB" id="HostDB:ENSCPOG00000032015"/>
<dbReference type="OrthoDB" id="8959642at2759"/>
<keyword evidence="6 11" id="KW-0472">Membrane</keyword>
<dbReference type="AlphaFoldDB" id="A0A286XYD6"/>
<keyword evidence="2" id="KW-1003">Cell membrane</keyword>
<dbReference type="Ensembl" id="ENSCPOT00000036397.1">
    <property type="protein sequence ID" value="ENSCPOP00000021681.1"/>
    <property type="gene ID" value="ENSCPOG00000032015.1"/>
</dbReference>
<keyword evidence="15" id="KW-1185">Reference proteome</keyword>
<evidence type="ECO:0000256" key="10">
    <source>
        <dbReference type="ARBA" id="ARBA00023319"/>
    </source>
</evidence>
<keyword evidence="3 11" id="KW-0812">Transmembrane</keyword>
<gene>
    <name evidence="14" type="primary">Trem1</name>
</gene>
<evidence type="ECO:0000256" key="9">
    <source>
        <dbReference type="ARBA" id="ARBA00023180"/>
    </source>
</evidence>
<dbReference type="CTD" id="54210"/>
<evidence type="ECO:0000259" key="13">
    <source>
        <dbReference type="Pfam" id="PF07686"/>
    </source>
</evidence>
<dbReference type="PANTHER" id="PTHR19357:SF2">
    <property type="entry name" value="TRIGGERING RECEPTOR EXPRESSED ON MYELOID CELLS 3"/>
    <property type="match status" value="1"/>
</dbReference>
<dbReference type="RefSeq" id="XP_013012509.1">
    <property type="nucleotide sequence ID" value="XM_013157055.2"/>
</dbReference>
<evidence type="ECO:0000256" key="11">
    <source>
        <dbReference type="SAM" id="Phobius"/>
    </source>
</evidence>
<evidence type="ECO:0000313" key="14">
    <source>
        <dbReference type="Ensembl" id="ENSCPOP00000030338.1"/>
    </source>
</evidence>
<keyword evidence="4 12" id="KW-0732">Signal</keyword>
<dbReference type="GeneID" id="101787849"/>
<dbReference type="InterPro" id="IPR013783">
    <property type="entry name" value="Ig-like_fold"/>
</dbReference>
<dbReference type="Bgee" id="ENSCPOG00000032015">
    <property type="expression patterns" value="Expressed in uterine cervix and 6 other cell types or tissues"/>
</dbReference>
<feature type="transmembrane region" description="Helical" evidence="11">
    <location>
        <begin position="216"/>
        <end position="239"/>
    </location>
</feature>
<organism evidence="14 15">
    <name type="scientific">Cavia porcellus</name>
    <name type="common">Guinea pig</name>
    <dbReference type="NCBI Taxonomy" id="10141"/>
    <lineage>
        <taxon>Eukaryota</taxon>
        <taxon>Metazoa</taxon>
        <taxon>Chordata</taxon>
        <taxon>Craniata</taxon>
        <taxon>Vertebrata</taxon>
        <taxon>Euteleostomi</taxon>
        <taxon>Mammalia</taxon>
        <taxon>Eutheria</taxon>
        <taxon>Euarchontoglires</taxon>
        <taxon>Glires</taxon>
        <taxon>Rodentia</taxon>
        <taxon>Hystricomorpha</taxon>
        <taxon>Caviidae</taxon>
        <taxon>Cavia</taxon>
    </lineage>
</organism>
<evidence type="ECO:0000256" key="12">
    <source>
        <dbReference type="SAM" id="SignalP"/>
    </source>
</evidence>
<evidence type="ECO:0000256" key="5">
    <source>
        <dbReference type="ARBA" id="ARBA00022989"/>
    </source>
</evidence>
<dbReference type="OMA" id="XTSVISI"/>
<dbReference type="GO" id="GO:0070945">
    <property type="term" value="P:neutrophil-mediated killing of gram-negative bacterium"/>
    <property type="evidence" value="ECO:0007669"/>
    <property type="project" value="TreeGrafter"/>
</dbReference>
<dbReference type="Proteomes" id="UP000005447">
    <property type="component" value="Unassembled WGS sequence"/>
</dbReference>